<evidence type="ECO:0008006" key="4">
    <source>
        <dbReference type="Google" id="ProtNLM"/>
    </source>
</evidence>
<sequence length="178" mass="19404">GGDILHLNMVLQLQSVRQKSPTRGKLLQEDCQLSERSCESLASALSSKTSSLKELDLSSNDLQDSGVKQLSAGLKSPQCILETLRLSGCLVTEEGCSSLASALSFNSSHLRELDLTYNHPGDSGVRLLSDGLEDPQWKLETLKRLLLSEDNRRFLCDIICTSQRSSTTVFGLVPPLSP</sequence>
<dbReference type="InterPro" id="IPR051261">
    <property type="entry name" value="NLR"/>
</dbReference>
<reference evidence="3" key="1">
    <citation type="submission" date="2023-09" db="UniProtKB">
        <authorList>
            <consortium name="Ensembl"/>
        </authorList>
    </citation>
    <scope>IDENTIFICATION</scope>
</reference>
<keyword evidence="1" id="KW-0433">Leucine-rich repeat</keyword>
<dbReference type="Ensembl" id="ENSSPAT00000025201.1">
    <property type="protein sequence ID" value="ENSSPAP00000024792.1"/>
    <property type="gene ID" value="ENSSPAG00000018710.1"/>
</dbReference>
<accession>A0A3B5BFC5</accession>
<dbReference type="SUPFAM" id="SSF52047">
    <property type="entry name" value="RNI-like"/>
    <property type="match status" value="1"/>
</dbReference>
<keyword evidence="2" id="KW-0677">Repeat</keyword>
<dbReference type="InterPro" id="IPR032675">
    <property type="entry name" value="LRR_dom_sf"/>
</dbReference>
<protein>
    <recommendedName>
        <fullName evidence="4">SPRY-associated domain-containing protein</fullName>
    </recommendedName>
</protein>
<proteinExistence type="predicted"/>
<dbReference type="Pfam" id="PF13516">
    <property type="entry name" value="LRR_6"/>
    <property type="match status" value="3"/>
</dbReference>
<evidence type="ECO:0000256" key="2">
    <source>
        <dbReference type="ARBA" id="ARBA00022737"/>
    </source>
</evidence>
<dbReference type="SMART" id="SM00368">
    <property type="entry name" value="LRR_RI"/>
    <property type="match status" value="3"/>
</dbReference>
<dbReference type="AlphaFoldDB" id="A0A3B5BFC5"/>
<dbReference type="PANTHER" id="PTHR24106">
    <property type="entry name" value="NACHT, LRR AND CARD DOMAINS-CONTAINING"/>
    <property type="match status" value="1"/>
</dbReference>
<evidence type="ECO:0000313" key="3">
    <source>
        <dbReference type="Ensembl" id="ENSSPAP00000024792.1"/>
    </source>
</evidence>
<dbReference type="Gene3D" id="3.80.10.10">
    <property type="entry name" value="Ribonuclease Inhibitor"/>
    <property type="match status" value="1"/>
</dbReference>
<name>A0A3B5BFC5_9TELE</name>
<organism evidence="3">
    <name type="scientific">Stegastes partitus</name>
    <name type="common">bicolor damselfish</name>
    <dbReference type="NCBI Taxonomy" id="144197"/>
    <lineage>
        <taxon>Eukaryota</taxon>
        <taxon>Metazoa</taxon>
        <taxon>Chordata</taxon>
        <taxon>Craniata</taxon>
        <taxon>Vertebrata</taxon>
        <taxon>Euteleostomi</taxon>
        <taxon>Actinopterygii</taxon>
        <taxon>Neopterygii</taxon>
        <taxon>Teleostei</taxon>
        <taxon>Neoteleostei</taxon>
        <taxon>Acanthomorphata</taxon>
        <taxon>Ovalentaria</taxon>
        <taxon>Pomacentridae</taxon>
        <taxon>Stegastes</taxon>
    </lineage>
</organism>
<dbReference type="GeneTree" id="ENSGT01150000286904"/>
<evidence type="ECO:0000256" key="1">
    <source>
        <dbReference type="ARBA" id="ARBA00022614"/>
    </source>
</evidence>
<dbReference type="InterPro" id="IPR001611">
    <property type="entry name" value="Leu-rich_rpt"/>
</dbReference>